<evidence type="ECO:0000313" key="13">
    <source>
        <dbReference type="EMBL" id="KAK7487412.1"/>
    </source>
</evidence>
<accession>A0ABD0KK10</accession>
<dbReference type="SUPFAM" id="SSF53623">
    <property type="entry name" value="MurD-like peptide ligases, catalytic domain"/>
    <property type="match status" value="1"/>
</dbReference>
<dbReference type="Gene3D" id="3.40.1190.10">
    <property type="entry name" value="Mur-like, catalytic domain"/>
    <property type="match status" value="1"/>
</dbReference>
<evidence type="ECO:0000256" key="11">
    <source>
        <dbReference type="ARBA" id="ARBA00030876"/>
    </source>
</evidence>
<evidence type="ECO:0000313" key="14">
    <source>
        <dbReference type="Proteomes" id="UP001519460"/>
    </source>
</evidence>
<comment type="catalytic activity">
    <reaction evidence="12">
        <text>(6S)-5,6,7,8-tetrahydrofolyl-(gamma-L-Glu)(n) + L-glutamate + ATP = (6S)-5,6,7,8-tetrahydrofolyl-(gamma-L-Glu)(n+1) + ADP + phosphate + H(+)</text>
        <dbReference type="Rhea" id="RHEA:10580"/>
        <dbReference type="Rhea" id="RHEA-COMP:14738"/>
        <dbReference type="Rhea" id="RHEA-COMP:14740"/>
        <dbReference type="ChEBI" id="CHEBI:15378"/>
        <dbReference type="ChEBI" id="CHEBI:29985"/>
        <dbReference type="ChEBI" id="CHEBI:30616"/>
        <dbReference type="ChEBI" id="CHEBI:43474"/>
        <dbReference type="ChEBI" id="CHEBI:141005"/>
        <dbReference type="ChEBI" id="CHEBI:456216"/>
        <dbReference type="EC" id="6.3.2.17"/>
    </reaction>
</comment>
<evidence type="ECO:0000256" key="4">
    <source>
        <dbReference type="ARBA" id="ARBA00022563"/>
    </source>
</evidence>
<evidence type="ECO:0000256" key="2">
    <source>
        <dbReference type="ARBA" id="ARBA00008276"/>
    </source>
</evidence>
<evidence type="ECO:0000256" key="7">
    <source>
        <dbReference type="ARBA" id="ARBA00022741"/>
    </source>
</evidence>
<evidence type="ECO:0000256" key="12">
    <source>
        <dbReference type="ARBA" id="ARBA00047493"/>
    </source>
</evidence>
<dbReference type="InterPro" id="IPR001645">
    <property type="entry name" value="Folylpolyglutamate_synth"/>
</dbReference>
<organism evidence="13 14">
    <name type="scientific">Batillaria attramentaria</name>
    <dbReference type="NCBI Taxonomy" id="370345"/>
    <lineage>
        <taxon>Eukaryota</taxon>
        <taxon>Metazoa</taxon>
        <taxon>Spiralia</taxon>
        <taxon>Lophotrochozoa</taxon>
        <taxon>Mollusca</taxon>
        <taxon>Gastropoda</taxon>
        <taxon>Caenogastropoda</taxon>
        <taxon>Sorbeoconcha</taxon>
        <taxon>Cerithioidea</taxon>
        <taxon>Batillariidae</taxon>
        <taxon>Batillaria</taxon>
    </lineage>
</organism>
<keyword evidence="4" id="KW-0554">One-carbon metabolism</keyword>
<keyword evidence="7" id="KW-0547">Nucleotide-binding</keyword>
<dbReference type="InterPro" id="IPR036565">
    <property type="entry name" value="Mur-like_cat_sf"/>
</dbReference>
<keyword evidence="8" id="KW-0067">ATP-binding</keyword>
<reference evidence="13 14" key="1">
    <citation type="journal article" date="2023" name="Sci. Data">
        <title>Genome assembly of the Korean intertidal mud-creeper Batillaria attramentaria.</title>
        <authorList>
            <person name="Patra A.K."/>
            <person name="Ho P.T."/>
            <person name="Jun S."/>
            <person name="Lee S.J."/>
            <person name="Kim Y."/>
            <person name="Won Y.J."/>
        </authorList>
    </citation>
    <scope>NUCLEOTIDE SEQUENCE [LARGE SCALE GENOMIC DNA]</scope>
    <source>
        <strain evidence="13">Wonlab-2016</strain>
    </source>
</reference>
<evidence type="ECO:0000256" key="6">
    <source>
        <dbReference type="ARBA" id="ARBA00022723"/>
    </source>
</evidence>
<keyword evidence="9" id="KW-0460">Magnesium</keyword>
<keyword evidence="14" id="KW-1185">Reference proteome</keyword>
<dbReference type="Gene3D" id="3.90.190.20">
    <property type="entry name" value="Mur ligase, C-terminal domain"/>
    <property type="match status" value="1"/>
</dbReference>
<dbReference type="GO" id="GO:0006730">
    <property type="term" value="P:one-carbon metabolic process"/>
    <property type="evidence" value="ECO:0007669"/>
    <property type="project" value="UniProtKB-KW"/>
</dbReference>
<dbReference type="EC" id="6.3.2.17" evidence="3"/>
<dbReference type="SUPFAM" id="SSF53244">
    <property type="entry name" value="MurD-like peptide ligases, peptide-binding domain"/>
    <property type="match status" value="1"/>
</dbReference>
<dbReference type="PANTHER" id="PTHR11136:SF5">
    <property type="entry name" value="FOLYLPOLYGLUTAMATE SYNTHASE, MITOCHONDRIAL"/>
    <property type="match status" value="1"/>
</dbReference>
<protein>
    <recommendedName>
        <fullName evidence="3">tetrahydrofolate synthase</fullName>
        <ecNumber evidence="3">6.3.2.17</ecNumber>
    </recommendedName>
    <alternativeName>
        <fullName evidence="11">Folylpoly-gamma-glutamate synthetase</fullName>
    </alternativeName>
    <alternativeName>
        <fullName evidence="10">Tetrahydrofolylpolyglutamate synthase</fullName>
    </alternativeName>
</protein>
<evidence type="ECO:0000256" key="9">
    <source>
        <dbReference type="ARBA" id="ARBA00022842"/>
    </source>
</evidence>
<evidence type="ECO:0000256" key="1">
    <source>
        <dbReference type="ARBA" id="ARBA00005150"/>
    </source>
</evidence>
<keyword evidence="6" id="KW-0479">Metal-binding</keyword>
<evidence type="ECO:0000256" key="3">
    <source>
        <dbReference type="ARBA" id="ARBA00013025"/>
    </source>
</evidence>
<comment type="caution">
    <text evidence="13">The sequence shown here is derived from an EMBL/GenBank/DDBJ whole genome shotgun (WGS) entry which is preliminary data.</text>
</comment>
<evidence type="ECO:0000256" key="10">
    <source>
        <dbReference type="ARBA" id="ARBA00030592"/>
    </source>
</evidence>
<proteinExistence type="inferred from homology"/>
<dbReference type="PANTHER" id="PTHR11136">
    <property type="entry name" value="FOLYLPOLYGLUTAMATE SYNTHASE-RELATED"/>
    <property type="match status" value="1"/>
</dbReference>
<comment type="pathway">
    <text evidence="1">Cofactor biosynthesis; tetrahydrofolylpolyglutamate biosynthesis.</text>
</comment>
<name>A0ABD0KK10_9CAEN</name>
<dbReference type="InterPro" id="IPR036615">
    <property type="entry name" value="Mur_ligase_C_dom_sf"/>
</dbReference>
<dbReference type="AlphaFoldDB" id="A0ABD0KK10"/>
<dbReference type="GO" id="GO:0004326">
    <property type="term" value="F:tetrahydrofolylpolyglutamate synthase activity"/>
    <property type="evidence" value="ECO:0007669"/>
    <property type="project" value="UniProtKB-EC"/>
</dbReference>
<dbReference type="Proteomes" id="UP001519460">
    <property type="component" value="Unassembled WGS sequence"/>
</dbReference>
<dbReference type="EMBL" id="JACVVK020000165">
    <property type="protein sequence ID" value="KAK7487412.1"/>
    <property type="molecule type" value="Genomic_DNA"/>
</dbReference>
<gene>
    <name evidence="13" type="ORF">BaRGS_00021374</name>
</gene>
<comment type="similarity">
    <text evidence="2">Belongs to the folylpolyglutamate synthase family.</text>
</comment>
<keyword evidence="5" id="KW-0436">Ligase</keyword>
<evidence type="ECO:0000256" key="5">
    <source>
        <dbReference type="ARBA" id="ARBA00022598"/>
    </source>
</evidence>
<dbReference type="GO" id="GO:0046872">
    <property type="term" value="F:metal ion binding"/>
    <property type="evidence" value="ECO:0007669"/>
    <property type="project" value="UniProtKB-KW"/>
</dbReference>
<evidence type="ECO:0000256" key="8">
    <source>
        <dbReference type="ARBA" id="ARBA00022840"/>
    </source>
</evidence>
<dbReference type="GO" id="GO:0005524">
    <property type="term" value="F:ATP binding"/>
    <property type="evidence" value="ECO:0007669"/>
    <property type="project" value="UniProtKB-KW"/>
</dbReference>
<sequence length="281" mass="30328">MQSGVPAITVPQSTNSAMDVILKRAEEKGCRLYVAQPLASTGLPGGLPLGIAGDRQRYNAALAVQLCQVWLQTRANSLSSCRWDGRYQTICRPGVTYYLDGAHTPDSIEACAQWFKEAAEREADQLGHKNSGGVCRSLVFNVTGGRDASTLLDKFKDCGFQRAAFCPNTWQDPTGRQDAELPKIDETVLRNRAAWENLQSVCTPDDVTARQHKGDAAPENPCVSQAFPCVMSALAWAAWDRDEKISAVMVGNGNTETGQHVQVLVTGSLYLVGAVLGGLAK</sequence>